<evidence type="ECO:0000256" key="1">
    <source>
        <dbReference type="ARBA" id="ARBA00003088"/>
    </source>
</evidence>
<keyword evidence="5" id="KW-0051">Antiviral defense</keyword>
<reference evidence="9 10" key="1">
    <citation type="submission" date="2019-03" db="EMBL/GenBank/DDBJ databases">
        <authorList>
            <person name="Nijsse B."/>
        </authorList>
    </citation>
    <scope>NUCLEOTIDE SEQUENCE [LARGE SCALE GENOMIC DNA]</scope>
    <source>
        <strain evidence="9">Desulfoluna butyratoxydans MSL71</strain>
    </source>
</reference>
<keyword evidence="4" id="KW-0694">RNA-binding</keyword>
<proteinExistence type="inferred from homology"/>
<dbReference type="NCBIfam" id="TIGR01899">
    <property type="entry name" value="cas_TM1807_csm5"/>
    <property type="match status" value="1"/>
</dbReference>
<dbReference type="PANTHER" id="PTHR38007">
    <property type="entry name" value="CRISPR SYSTEM CMS PROTEIN CSM5"/>
    <property type="match status" value="1"/>
</dbReference>
<comment type="similarity">
    <text evidence="2">Belongs to the CRISPR-associated Csm5 family.</text>
</comment>
<evidence type="ECO:0000259" key="8">
    <source>
        <dbReference type="Pfam" id="PF03787"/>
    </source>
</evidence>
<dbReference type="GO" id="GO:0003723">
    <property type="term" value="F:RNA binding"/>
    <property type="evidence" value="ECO:0007669"/>
    <property type="project" value="UniProtKB-KW"/>
</dbReference>
<dbReference type="PANTHER" id="PTHR38007:SF1">
    <property type="entry name" value="CRISPR SYSTEM CMS PROTEIN CSM5"/>
    <property type="match status" value="1"/>
</dbReference>
<keyword evidence="10" id="KW-1185">Reference proteome</keyword>
<sequence length="495" mass="56217">MKKESWNLCLETLSPVHIGCDTVYSPIEFRTDHATNELVVFQTEKWVSCVGNDGRRRLSEAAKRGTLESLLAIMKMIDASDVDGRRIPAVRGVLENHARVMGLAGDEKRLKNEFNAFEIRRTAYRLSDHRPYIPGSTMKGAMRTAWLNAVRKKKSRGPGGGSNGYRLQQELLDYRFVDGDPFRLVKVSDFHPVGDAGVEVLYAINTKRHGDATGRGVPQILEVIKPGQRFWGTVTIDQPSHRKTPIHSPIDGGALKLAIADFFDNRQAAENRILATLNKDRVETGEEIPLCVGYHSGAENMTVEGHRKIWIMGGKGKKGREADEGTTIWLTSQYNSGPGSRPLGWCGLAICDERRWKELEVLEDTFQDETLEKKEAMRRTEVERKARQEEERKQAEERERIRAEEERARLAREAVRAAMSPLERCFEDLKDSETIAEQRIAAIVREDLLTAEDGEARLLAIALKHCLEARGEWKVKKKSKARYERKQIILRFLDE</sequence>
<name>A0A4V6IL07_9BACT</name>
<accession>A0A4V6IL07</accession>
<protein>
    <recommendedName>
        <fullName evidence="3">CRISPR system Cms protein Csm5</fullName>
    </recommendedName>
    <alternativeName>
        <fullName evidence="6">CRISPR type III A-associated protein Csm5</fullName>
    </alternativeName>
</protein>
<dbReference type="GO" id="GO:0051607">
    <property type="term" value="P:defense response to virus"/>
    <property type="evidence" value="ECO:0007669"/>
    <property type="project" value="UniProtKB-KW"/>
</dbReference>
<dbReference type="InterPro" id="IPR005537">
    <property type="entry name" value="RAMP_III_fam"/>
</dbReference>
<feature type="domain" description="CRISPR type III-associated protein" evidence="8">
    <location>
        <begin position="10"/>
        <end position="227"/>
    </location>
</feature>
<evidence type="ECO:0000256" key="3">
    <source>
        <dbReference type="ARBA" id="ARBA00016113"/>
    </source>
</evidence>
<dbReference type="InterPro" id="IPR010173">
    <property type="entry name" value="CRISPR-assoc_Csm5"/>
</dbReference>
<dbReference type="Pfam" id="PF03787">
    <property type="entry name" value="RAMPs"/>
    <property type="match status" value="1"/>
</dbReference>
<evidence type="ECO:0000256" key="2">
    <source>
        <dbReference type="ARBA" id="ARBA00006680"/>
    </source>
</evidence>
<organism evidence="9 10">
    <name type="scientific">Desulfoluna butyratoxydans</name>
    <dbReference type="NCBI Taxonomy" id="231438"/>
    <lineage>
        <taxon>Bacteria</taxon>
        <taxon>Pseudomonadati</taxon>
        <taxon>Thermodesulfobacteriota</taxon>
        <taxon>Desulfobacteria</taxon>
        <taxon>Desulfobacterales</taxon>
        <taxon>Desulfolunaceae</taxon>
        <taxon>Desulfoluna</taxon>
    </lineage>
</organism>
<gene>
    <name evidence="9" type="ORF">MSL71_7960</name>
</gene>
<feature type="region of interest" description="Disordered" evidence="7">
    <location>
        <begin position="377"/>
        <end position="402"/>
    </location>
</feature>
<evidence type="ECO:0000313" key="9">
    <source>
        <dbReference type="EMBL" id="VFQ43168.1"/>
    </source>
</evidence>
<evidence type="ECO:0000256" key="6">
    <source>
        <dbReference type="ARBA" id="ARBA00031720"/>
    </source>
</evidence>
<dbReference type="Proteomes" id="UP000507962">
    <property type="component" value="Unassembled WGS sequence"/>
</dbReference>
<evidence type="ECO:0000256" key="7">
    <source>
        <dbReference type="SAM" id="MobiDB-lite"/>
    </source>
</evidence>
<dbReference type="AlphaFoldDB" id="A0A4V6IL07"/>
<evidence type="ECO:0000313" key="10">
    <source>
        <dbReference type="Proteomes" id="UP000507962"/>
    </source>
</evidence>
<evidence type="ECO:0000256" key="5">
    <source>
        <dbReference type="ARBA" id="ARBA00023118"/>
    </source>
</evidence>
<dbReference type="EMBL" id="CAADHO010000001">
    <property type="protein sequence ID" value="VFQ43168.1"/>
    <property type="molecule type" value="Genomic_DNA"/>
</dbReference>
<comment type="function">
    <text evidence="1">This subunit might be involved in maturation of a crRNA intermediate to its mature form.</text>
</comment>
<evidence type="ECO:0000256" key="4">
    <source>
        <dbReference type="ARBA" id="ARBA00022884"/>
    </source>
</evidence>
<dbReference type="RefSeq" id="WP_180137349.1">
    <property type="nucleotide sequence ID" value="NZ_CAADHO010000001.1"/>
</dbReference>